<dbReference type="GO" id="GO:0006592">
    <property type="term" value="P:ornithine biosynthetic process"/>
    <property type="evidence" value="ECO:0007669"/>
    <property type="project" value="TreeGrafter"/>
</dbReference>
<sequence length="404" mass="42311">MAVGDDPLPLLRPVPGVRLGAAEAGIRKPGRPDLVVLELAAGSEVAAAFTRNRFRAAPVRLAEHHLAVDEPRYLLINTGNANAGTGREGERAATETCGMLAALAGCRPQQVLPFSTGVIGESLPVTPFRRALPGLLGELAEDRWAEAATGILTTDTRPKGASRSLEVDGRTVTLTGIAKGAGMIRPDMATMLAFIATDAAFEPGLARRLLREAVAGSFNRITVDGDTSTNDACALAATGASGARLRSDSPELAAYRDALQGLCGDLARAIVRDGEGATRMVSIGVTGAASEAEAERVGFTVAESPLVKTAVFAGDPNWGRILAAVGRAGIDDLDVERVRIHLDDYLIAEHGGRAATYEEHEAATRMAGEEVTIGIDLGRGAAAATVWTCDLSYEYVRINAEYRS</sequence>
<keyword evidence="9" id="KW-0511">Multifunctional enzyme</keyword>
<evidence type="ECO:0000256" key="3">
    <source>
        <dbReference type="ARBA" id="ARBA00022571"/>
    </source>
</evidence>
<dbReference type="GO" id="GO:0004358">
    <property type="term" value="F:L-glutamate N-acetyltransferase activity, acting on acetyl-L-ornithine as donor"/>
    <property type="evidence" value="ECO:0007669"/>
    <property type="project" value="UniProtKB-UniRule"/>
</dbReference>
<dbReference type="Gene3D" id="3.10.20.340">
    <property type="entry name" value="ArgJ beta chain, C-terminal domain"/>
    <property type="match status" value="1"/>
</dbReference>
<dbReference type="HAMAP" id="MF_01106">
    <property type="entry name" value="ArgJ"/>
    <property type="match status" value="1"/>
</dbReference>
<feature type="chain" id="PRO_5023410463" description="Arginine biosynthesis bifunctional protein ArgJ beta chain" evidence="9">
    <location>
        <begin position="190"/>
        <end position="404"/>
    </location>
</feature>
<dbReference type="RefSeq" id="WP_109675924.1">
    <property type="nucleotide sequence ID" value="NZ_CP086615.1"/>
</dbReference>
<dbReference type="EC" id="2.3.1.35" evidence="9"/>
<comment type="similarity">
    <text evidence="1 9">Belongs to the ArgJ family.</text>
</comment>
<dbReference type="EMBL" id="QFFI01000003">
    <property type="protein sequence ID" value="PWG65165.1"/>
    <property type="molecule type" value="Genomic_DNA"/>
</dbReference>
<organism evidence="10 11">
    <name type="scientific">Sediminicurvatus halobius</name>
    <dbReference type="NCBI Taxonomy" id="2182432"/>
    <lineage>
        <taxon>Bacteria</taxon>
        <taxon>Pseudomonadati</taxon>
        <taxon>Pseudomonadota</taxon>
        <taxon>Gammaproteobacteria</taxon>
        <taxon>Chromatiales</taxon>
        <taxon>Ectothiorhodospiraceae</taxon>
        <taxon>Sediminicurvatus</taxon>
    </lineage>
</organism>
<name>A0A2U2N7K3_9GAMM</name>
<evidence type="ECO:0000313" key="10">
    <source>
        <dbReference type="EMBL" id="PWG65165.1"/>
    </source>
</evidence>
<keyword evidence="6 9" id="KW-0068">Autocatalytic cleavage</keyword>
<evidence type="ECO:0000256" key="8">
    <source>
        <dbReference type="ARBA" id="ARBA00049439"/>
    </source>
</evidence>
<dbReference type="EC" id="2.3.1.1" evidence="9"/>
<comment type="caution">
    <text evidence="10">The sequence shown here is derived from an EMBL/GenBank/DDBJ whole genome shotgun (WGS) entry which is preliminary data.</text>
</comment>
<dbReference type="SUPFAM" id="SSF56266">
    <property type="entry name" value="DmpA/ArgJ-like"/>
    <property type="match status" value="1"/>
</dbReference>
<dbReference type="PANTHER" id="PTHR23100">
    <property type="entry name" value="ARGININE BIOSYNTHESIS BIFUNCTIONAL PROTEIN ARGJ"/>
    <property type="match status" value="1"/>
</dbReference>
<dbReference type="Gene3D" id="3.60.70.12">
    <property type="entry name" value="L-amino peptidase D-ALA esterase/amidase"/>
    <property type="match status" value="1"/>
</dbReference>
<evidence type="ECO:0000313" key="11">
    <source>
        <dbReference type="Proteomes" id="UP000245474"/>
    </source>
</evidence>
<feature type="binding site" evidence="9">
    <location>
        <position position="404"/>
    </location>
    <ligand>
        <name>substrate</name>
    </ligand>
</feature>
<dbReference type="NCBIfam" id="TIGR00120">
    <property type="entry name" value="ArgJ"/>
    <property type="match status" value="1"/>
</dbReference>
<dbReference type="GO" id="GO:0006526">
    <property type="term" value="P:L-arginine biosynthetic process"/>
    <property type="evidence" value="ECO:0007669"/>
    <property type="project" value="UniProtKB-UniRule"/>
</dbReference>
<dbReference type="PANTHER" id="PTHR23100:SF0">
    <property type="entry name" value="ARGININE BIOSYNTHESIS BIFUNCTIONAL PROTEIN ARGJ, MITOCHONDRIAL"/>
    <property type="match status" value="1"/>
</dbReference>
<evidence type="ECO:0000256" key="6">
    <source>
        <dbReference type="ARBA" id="ARBA00022813"/>
    </source>
</evidence>
<dbReference type="OrthoDB" id="9804242at2"/>
<comment type="subunit">
    <text evidence="2 9">Heterotetramer of two alpha and two beta chains.</text>
</comment>
<comment type="catalytic activity">
    <reaction evidence="9">
        <text>L-glutamate + acetyl-CoA = N-acetyl-L-glutamate + CoA + H(+)</text>
        <dbReference type="Rhea" id="RHEA:24292"/>
        <dbReference type="ChEBI" id="CHEBI:15378"/>
        <dbReference type="ChEBI" id="CHEBI:29985"/>
        <dbReference type="ChEBI" id="CHEBI:44337"/>
        <dbReference type="ChEBI" id="CHEBI:57287"/>
        <dbReference type="ChEBI" id="CHEBI:57288"/>
        <dbReference type="EC" id="2.3.1.1"/>
    </reaction>
</comment>
<feature type="site" description="Cleavage; by autolysis" evidence="9">
    <location>
        <begin position="189"/>
        <end position="190"/>
    </location>
</feature>
<evidence type="ECO:0000256" key="4">
    <source>
        <dbReference type="ARBA" id="ARBA00022605"/>
    </source>
</evidence>
<feature type="active site" description="Nucleophile" evidence="9">
    <location>
        <position position="190"/>
    </location>
</feature>
<comment type="function">
    <text evidence="9">Catalyzes two activities which are involved in the cyclic version of arginine biosynthesis: the synthesis of N-acetylglutamate from glutamate and acetyl-CoA as the acetyl donor, and of ornithine by transacetylation between N(2)-acetylornithine and glutamate.</text>
</comment>
<dbReference type="FunFam" id="3.10.20.340:FF:000001">
    <property type="entry name" value="Arginine biosynthesis bifunctional protein ArgJ, chloroplastic"/>
    <property type="match status" value="1"/>
</dbReference>
<dbReference type="GO" id="GO:0005737">
    <property type="term" value="C:cytoplasm"/>
    <property type="evidence" value="ECO:0007669"/>
    <property type="project" value="UniProtKB-SubCell"/>
</dbReference>
<protein>
    <recommendedName>
        <fullName evidence="9">Arginine biosynthesis bifunctional protein ArgJ</fullName>
    </recommendedName>
    <domain>
        <recommendedName>
            <fullName evidence="9">Glutamate N-acetyltransferase</fullName>
            <ecNumber evidence="9">2.3.1.35</ecNumber>
        </recommendedName>
        <alternativeName>
            <fullName evidence="9">Ornithine acetyltransferase</fullName>
            <shortName evidence="9">OATase</shortName>
        </alternativeName>
        <alternativeName>
            <fullName evidence="9">Ornithine transacetylase</fullName>
        </alternativeName>
    </domain>
    <domain>
        <recommendedName>
            <fullName evidence="9">Amino-acid acetyltransferase</fullName>
            <ecNumber evidence="9">2.3.1.1</ecNumber>
        </recommendedName>
        <alternativeName>
            <fullName evidence="9">N-acetylglutamate synthase</fullName>
            <shortName evidence="9">AGSase</shortName>
        </alternativeName>
    </domain>
    <component>
        <recommendedName>
            <fullName evidence="9">Arginine biosynthesis bifunctional protein ArgJ alpha chain</fullName>
        </recommendedName>
    </component>
    <component>
        <recommendedName>
            <fullName evidence="9">Arginine biosynthesis bifunctional protein ArgJ beta chain</fullName>
        </recommendedName>
    </component>
</protein>
<keyword evidence="5 9" id="KW-0808">Transferase</keyword>
<comment type="pathway">
    <text evidence="9">Amino-acid biosynthesis; L-arginine biosynthesis; L-ornithine and N-acetyl-L-glutamate from L-glutamate and N(2)-acetyl-L-ornithine (cyclic): step 1/1.</text>
</comment>
<comment type="pathway">
    <text evidence="9">Amino-acid biosynthesis; L-arginine biosynthesis; N(2)-acetyl-L-ornithine from L-glutamate: step 1/4.</text>
</comment>
<keyword evidence="11" id="KW-1185">Reference proteome</keyword>
<keyword evidence="4 9" id="KW-0028">Amino-acid biosynthesis</keyword>
<evidence type="ECO:0000256" key="1">
    <source>
        <dbReference type="ARBA" id="ARBA00006774"/>
    </source>
</evidence>
<keyword evidence="7 9" id="KW-0012">Acyltransferase</keyword>
<feature type="binding site" evidence="9">
    <location>
        <position position="153"/>
    </location>
    <ligand>
        <name>substrate</name>
    </ligand>
</feature>
<dbReference type="UniPathway" id="UPA00068">
    <property type="reaction ID" value="UER00106"/>
</dbReference>
<feature type="binding site" evidence="9">
    <location>
        <position position="179"/>
    </location>
    <ligand>
        <name>substrate</name>
    </ligand>
</feature>
<accession>A0A2U2N7K3</accession>
<feature type="site" description="Involved in the stabilization of negative charge on the oxyanion by the formation of the oxyanion hole" evidence="9">
    <location>
        <position position="116"/>
    </location>
</feature>
<evidence type="ECO:0000256" key="9">
    <source>
        <dbReference type="HAMAP-Rule" id="MF_01106"/>
    </source>
</evidence>
<dbReference type="Proteomes" id="UP000245474">
    <property type="component" value="Unassembled WGS sequence"/>
</dbReference>
<gene>
    <name evidence="9 10" type="primary">argJ</name>
    <name evidence="10" type="ORF">DEM34_02500</name>
</gene>
<evidence type="ECO:0000256" key="7">
    <source>
        <dbReference type="ARBA" id="ARBA00023315"/>
    </source>
</evidence>
<dbReference type="CDD" id="cd02152">
    <property type="entry name" value="OAT"/>
    <property type="match status" value="1"/>
</dbReference>
<evidence type="ECO:0000256" key="5">
    <source>
        <dbReference type="ARBA" id="ARBA00022679"/>
    </source>
</evidence>
<dbReference type="Pfam" id="PF01960">
    <property type="entry name" value="ArgJ"/>
    <property type="match status" value="1"/>
</dbReference>
<proteinExistence type="inferred from homology"/>
<dbReference type="InterPro" id="IPR042195">
    <property type="entry name" value="ArgJ_beta_C"/>
</dbReference>
<keyword evidence="3 9" id="KW-0055">Arginine biosynthesis</keyword>
<dbReference type="InterPro" id="IPR016117">
    <property type="entry name" value="ArgJ-like_dom_sf"/>
</dbReference>
<keyword evidence="9" id="KW-0963">Cytoplasm</keyword>
<dbReference type="InterPro" id="IPR002813">
    <property type="entry name" value="Arg_biosynth_ArgJ"/>
</dbReference>
<dbReference type="NCBIfam" id="NF003802">
    <property type="entry name" value="PRK05388.1"/>
    <property type="match status" value="1"/>
</dbReference>
<evidence type="ECO:0000256" key="2">
    <source>
        <dbReference type="ARBA" id="ARBA00011475"/>
    </source>
</evidence>
<comment type="subcellular location">
    <subcellularLocation>
        <location evidence="9">Cytoplasm</location>
    </subcellularLocation>
</comment>
<feature type="binding site" evidence="9">
    <location>
        <position position="275"/>
    </location>
    <ligand>
        <name>substrate</name>
    </ligand>
</feature>
<dbReference type="GO" id="GO:0004042">
    <property type="term" value="F:L-glutamate N-acetyltransferase activity"/>
    <property type="evidence" value="ECO:0007669"/>
    <property type="project" value="UniProtKB-UniRule"/>
</dbReference>
<dbReference type="FunFam" id="3.60.70.12:FF:000001">
    <property type="entry name" value="Arginine biosynthesis bifunctional protein ArgJ, chloroplastic"/>
    <property type="match status" value="1"/>
</dbReference>
<dbReference type="AlphaFoldDB" id="A0A2U2N7K3"/>
<reference evidence="10 11" key="1">
    <citation type="submission" date="2018-05" db="EMBL/GenBank/DDBJ databases">
        <title>Spiribacter halobius sp. nov., a moderately halophilic bacterium isolated from marine solar saltern.</title>
        <authorList>
            <person name="Zheng W.-S."/>
            <person name="Lu D.-C."/>
            <person name="Du Z.-J."/>
        </authorList>
    </citation>
    <scope>NUCLEOTIDE SEQUENCE [LARGE SCALE GENOMIC DNA]</scope>
    <source>
        <strain evidence="10 11">E85</strain>
    </source>
</reference>
<feature type="site" description="Involved in the stabilization of negative charge on the oxyanion by the formation of the oxyanion hole" evidence="9">
    <location>
        <position position="117"/>
    </location>
</feature>
<comment type="catalytic activity">
    <reaction evidence="8 9">
        <text>N(2)-acetyl-L-ornithine + L-glutamate = N-acetyl-L-glutamate + L-ornithine</text>
        <dbReference type="Rhea" id="RHEA:15349"/>
        <dbReference type="ChEBI" id="CHEBI:29985"/>
        <dbReference type="ChEBI" id="CHEBI:44337"/>
        <dbReference type="ChEBI" id="CHEBI:46911"/>
        <dbReference type="ChEBI" id="CHEBI:57805"/>
        <dbReference type="EC" id="2.3.1.35"/>
    </reaction>
</comment>
<feature type="chain" id="PRO_5023410462" description="Arginine biosynthesis bifunctional protein ArgJ alpha chain" evidence="9">
    <location>
        <begin position="1"/>
        <end position="189"/>
    </location>
</feature>
<feature type="binding site" evidence="9">
    <location>
        <position position="190"/>
    </location>
    <ligand>
        <name>substrate</name>
    </ligand>
</feature>
<feature type="binding site" evidence="9">
    <location>
        <position position="399"/>
    </location>
    <ligand>
        <name>substrate</name>
    </ligand>
</feature>